<organism evidence="1 2">
    <name type="scientific">Brassica napus</name>
    <name type="common">Rape</name>
    <dbReference type="NCBI Taxonomy" id="3708"/>
    <lineage>
        <taxon>Eukaryota</taxon>
        <taxon>Viridiplantae</taxon>
        <taxon>Streptophyta</taxon>
        <taxon>Embryophyta</taxon>
        <taxon>Tracheophyta</taxon>
        <taxon>Spermatophyta</taxon>
        <taxon>Magnoliopsida</taxon>
        <taxon>eudicotyledons</taxon>
        <taxon>Gunneridae</taxon>
        <taxon>Pentapetalae</taxon>
        <taxon>rosids</taxon>
        <taxon>malvids</taxon>
        <taxon>Brassicales</taxon>
        <taxon>Brassicaceae</taxon>
        <taxon>Brassiceae</taxon>
        <taxon>Brassica</taxon>
    </lineage>
</organism>
<keyword evidence="2" id="KW-1185">Reference proteome</keyword>
<sequence>MVVGSGGFEEFKLLERLGEGKKATAVIGEVADELGTELVVMSMEAIHSKFIDANLLADSSLNANAGPSASSTSNAAPLNTREIRITAKGAALTVQELASPVILKGIATAALTLVGMMTLQISANGATIKMAKQ</sequence>
<name>A0ABQ7Y5H0_BRANA</name>
<reference evidence="1 2" key="1">
    <citation type="submission" date="2021-05" db="EMBL/GenBank/DDBJ databases">
        <title>Genome Assembly of Synthetic Allotetraploid Brassica napus Reveals Homoeologous Exchanges between Subgenomes.</title>
        <authorList>
            <person name="Davis J.T."/>
        </authorList>
    </citation>
    <scope>NUCLEOTIDE SEQUENCE [LARGE SCALE GENOMIC DNA]</scope>
    <source>
        <strain evidence="2">cv. Da-Ae</strain>
        <tissue evidence="1">Seedling</tissue>
    </source>
</reference>
<dbReference type="PANTHER" id="PTHR36081:SF1">
    <property type="entry name" value="CELL WALL INTEGRITY_STRESS RESPONSE COMPONENT"/>
    <property type="match status" value="1"/>
</dbReference>
<comment type="caution">
    <text evidence="1">The sequence shown here is derived from an EMBL/GenBank/DDBJ whole genome shotgun (WGS) entry which is preliminary data.</text>
</comment>
<gene>
    <name evidence="1" type="ORF">HID58_080160</name>
</gene>
<protein>
    <submittedName>
        <fullName evidence="1">Uncharacterized protein</fullName>
    </submittedName>
</protein>
<evidence type="ECO:0000313" key="1">
    <source>
        <dbReference type="EMBL" id="KAH0862949.1"/>
    </source>
</evidence>
<accession>A0ABQ7Y5H0</accession>
<dbReference type="PANTHER" id="PTHR36081">
    <property type="entry name" value="CELL WALL INTEGRITY/STRESS RESPONSE COMPONENT"/>
    <property type="match status" value="1"/>
</dbReference>
<dbReference type="Proteomes" id="UP000824890">
    <property type="component" value="Unassembled WGS sequence"/>
</dbReference>
<proteinExistence type="predicted"/>
<evidence type="ECO:0000313" key="2">
    <source>
        <dbReference type="Proteomes" id="UP000824890"/>
    </source>
</evidence>
<dbReference type="EMBL" id="JAGKQM010000018">
    <property type="protein sequence ID" value="KAH0862949.1"/>
    <property type="molecule type" value="Genomic_DNA"/>
</dbReference>